<reference evidence="6" key="1">
    <citation type="submission" date="2019-06" db="EMBL/GenBank/DDBJ databases">
        <authorList>
            <person name="Broberg M."/>
        </authorList>
    </citation>
    <scope>NUCLEOTIDE SEQUENCE [LARGE SCALE GENOMIC DNA]</scope>
</reference>
<feature type="signal peptide" evidence="3">
    <location>
        <begin position="1"/>
        <end position="24"/>
    </location>
</feature>
<feature type="region of interest" description="Disordered" evidence="2">
    <location>
        <begin position="330"/>
        <end position="371"/>
    </location>
</feature>
<name>A0A9N9YZU3_9HYPO</name>
<dbReference type="EMBL" id="CABFOC020000014">
    <property type="protein sequence ID" value="CAH0046451.1"/>
    <property type="molecule type" value="Genomic_DNA"/>
</dbReference>
<organism evidence="5 6">
    <name type="scientific">Clonostachys solani</name>
    <dbReference type="NCBI Taxonomy" id="160281"/>
    <lineage>
        <taxon>Eukaryota</taxon>
        <taxon>Fungi</taxon>
        <taxon>Dikarya</taxon>
        <taxon>Ascomycota</taxon>
        <taxon>Pezizomycotina</taxon>
        <taxon>Sordariomycetes</taxon>
        <taxon>Hypocreomycetidae</taxon>
        <taxon>Hypocreales</taxon>
        <taxon>Bionectriaceae</taxon>
        <taxon>Clonostachys</taxon>
    </lineage>
</organism>
<evidence type="ECO:0000313" key="6">
    <source>
        <dbReference type="Proteomes" id="UP000775872"/>
    </source>
</evidence>
<evidence type="ECO:0000313" key="5">
    <source>
        <dbReference type="EMBL" id="CAH0046451.1"/>
    </source>
</evidence>
<reference evidence="5 6" key="2">
    <citation type="submission" date="2021-10" db="EMBL/GenBank/DDBJ databases">
        <authorList>
            <person name="Piombo E."/>
        </authorList>
    </citation>
    <scope>NUCLEOTIDE SEQUENCE [LARGE SCALE GENOMIC DNA]</scope>
</reference>
<dbReference type="SMART" id="SM00355">
    <property type="entry name" value="ZnF_C2H2"/>
    <property type="match status" value="2"/>
</dbReference>
<keyword evidence="6" id="KW-1185">Reference proteome</keyword>
<accession>A0A9N9YZU3</accession>
<keyword evidence="3" id="KW-0732">Signal</keyword>
<dbReference type="AlphaFoldDB" id="A0A9N9YZU3"/>
<dbReference type="PROSITE" id="PS50157">
    <property type="entry name" value="ZINC_FINGER_C2H2_2"/>
    <property type="match status" value="1"/>
</dbReference>
<evidence type="ECO:0000259" key="4">
    <source>
        <dbReference type="PROSITE" id="PS50157"/>
    </source>
</evidence>
<evidence type="ECO:0000256" key="1">
    <source>
        <dbReference type="PROSITE-ProRule" id="PRU00042"/>
    </source>
</evidence>
<protein>
    <recommendedName>
        <fullName evidence="4">C2H2-type domain-containing protein</fullName>
    </recommendedName>
</protein>
<keyword evidence="1" id="KW-0862">Zinc</keyword>
<evidence type="ECO:0000256" key="3">
    <source>
        <dbReference type="SAM" id="SignalP"/>
    </source>
</evidence>
<proteinExistence type="predicted"/>
<dbReference type="GO" id="GO:0008270">
    <property type="term" value="F:zinc ion binding"/>
    <property type="evidence" value="ECO:0007669"/>
    <property type="project" value="UniProtKB-KW"/>
</dbReference>
<feature type="compositionally biased region" description="Polar residues" evidence="2">
    <location>
        <begin position="353"/>
        <end position="367"/>
    </location>
</feature>
<feature type="domain" description="C2H2-type" evidence="4">
    <location>
        <begin position="421"/>
        <end position="443"/>
    </location>
</feature>
<dbReference type="Proteomes" id="UP000775872">
    <property type="component" value="Unassembled WGS sequence"/>
</dbReference>
<dbReference type="PROSITE" id="PS00028">
    <property type="entry name" value="ZINC_FINGER_C2H2_1"/>
    <property type="match status" value="1"/>
</dbReference>
<dbReference type="InterPro" id="IPR013087">
    <property type="entry name" value="Znf_C2H2_type"/>
</dbReference>
<keyword evidence="1" id="KW-0479">Metal-binding</keyword>
<evidence type="ECO:0000256" key="2">
    <source>
        <dbReference type="SAM" id="MobiDB-lite"/>
    </source>
</evidence>
<gene>
    <name evidence="5" type="ORF">CSOL1703_00012185</name>
</gene>
<comment type="caution">
    <text evidence="5">The sequence shown here is derived from an EMBL/GenBank/DDBJ whole genome shotgun (WGS) entry which is preliminary data.</text>
</comment>
<dbReference type="OrthoDB" id="4525710at2759"/>
<keyword evidence="1" id="KW-0863">Zinc-finger</keyword>
<feature type="chain" id="PRO_5040118096" description="C2H2-type domain-containing protein" evidence="3">
    <location>
        <begin position="25"/>
        <end position="547"/>
    </location>
</feature>
<sequence>MALIFLFTLFPIDQFAFLPGLSKADVYFNQHSPFPPTQTQHRSHLNLSRCSCKLRTLASTFISPQHIPLLAVLCIPIDPIAMSESAGAPNGWLSQVPAPSAPSYPYASIPYDDEQRQILLPQRRRGPHSSIAYLCVYCPEKFTNQNHRLIHIQAQHPDAQYKEKDDFHRRICSSCDPNAQPYQIVDTQFTKEEWKKMVWVLEDKTLVKIIATEIGRACTTVLRNRRTLSQGAVVLEDGCHYCQSSRLKTQQSFTTAVSESRPMDDKYVGDMTQTQQRLITELQTESWARPSTGHLKQALQRLVHVNTVGQDPSNSLRNLELAQEDFKTALVGGSTRPRPPAPTGTPPRIHEGSMTTSTDARTDTSIRQPLDPVRPGGILVADAQGLITVVYLKHGTDTTNFRISRDHFLYKSYLDDHFLAFRCQQCQMRFSLNLELKYHLLCHHRLMLVGSDVLHELICRKCNPDSNLLIQERDAKDLPTEWIQLIFDKIRTRREVAIGCGHSCNTISRLESNIKDRERRDKDMRLYRVSKKKPNTCMTCRHRRIKR</sequence>